<evidence type="ECO:0000256" key="1">
    <source>
        <dbReference type="SAM" id="Phobius"/>
    </source>
</evidence>
<dbReference type="STRING" id="498292.SAMN05660845_0779"/>
<evidence type="ECO:0000313" key="3">
    <source>
        <dbReference type="Proteomes" id="UP000199604"/>
    </source>
</evidence>
<keyword evidence="1" id="KW-1133">Transmembrane helix</keyword>
<evidence type="ECO:0000313" key="2">
    <source>
        <dbReference type="EMBL" id="SFA88013.1"/>
    </source>
</evidence>
<gene>
    <name evidence="2" type="ORF">SAMN05660845_0779</name>
</gene>
<protein>
    <submittedName>
        <fullName evidence="2">Uncharacterized protein</fullName>
    </submittedName>
</protein>
<name>A0A1I0WJ35_9FLAO</name>
<dbReference type="RefSeq" id="WP_091474128.1">
    <property type="nucleotide sequence ID" value="NZ_FOJT01000002.1"/>
</dbReference>
<feature type="transmembrane region" description="Helical" evidence="1">
    <location>
        <begin position="7"/>
        <end position="30"/>
    </location>
</feature>
<dbReference type="OrthoDB" id="9912120at2"/>
<reference evidence="3" key="1">
    <citation type="submission" date="2016-10" db="EMBL/GenBank/DDBJ databases">
        <authorList>
            <person name="Varghese N."/>
            <person name="Submissions S."/>
        </authorList>
    </citation>
    <scope>NUCLEOTIDE SEQUENCE [LARGE SCALE GENOMIC DNA]</scope>
    <source>
        <strain evidence="3">DSM 21789</strain>
    </source>
</reference>
<organism evidence="2 3">
    <name type="scientific">Flavobacterium swingsii</name>
    <dbReference type="NCBI Taxonomy" id="498292"/>
    <lineage>
        <taxon>Bacteria</taxon>
        <taxon>Pseudomonadati</taxon>
        <taxon>Bacteroidota</taxon>
        <taxon>Flavobacteriia</taxon>
        <taxon>Flavobacteriales</taxon>
        <taxon>Flavobacteriaceae</taxon>
        <taxon>Flavobacterium</taxon>
    </lineage>
</organism>
<accession>A0A1I0WJ35</accession>
<dbReference type="EMBL" id="FOJT01000002">
    <property type="protein sequence ID" value="SFA88013.1"/>
    <property type="molecule type" value="Genomic_DNA"/>
</dbReference>
<keyword evidence="1" id="KW-0812">Transmembrane</keyword>
<dbReference type="Proteomes" id="UP000199604">
    <property type="component" value="Unassembled WGS sequence"/>
</dbReference>
<dbReference type="AlphaFoldDB" id="A0A1I0WJ35"/>
<proteinExistence type="predicted"/>
<keyword evidence="3" id="KW-1185">Reference proteome</keyword>
<sequence length="169" mass="19710">MLNRIKNISIFVVVTFYVLQLCILFSGALIERIQEIRTQIQVSKIHLAEKKSIPLSQWNSSHDKKEFKINNVYYDVISFEILSDKVVINAVKDIHENNFRIVLNNLLNKKETPHSGKKKNYKAYHFITTLNNNDYNIESDFKLLSIKSNFYTPNGDVNKISLTVYRPPC</sequence>
<keyword evidence="1" id="KW-0472">Membrane</keyword>